<dbReference type="NCBIfam" id="TIGR01494">
    <property type="entry name" value="ATPase_P-type"/>
    <property type="match status" value="2"/>
</dbReference>
<feature type="transmembrane region" description="Helical" evidence="12">
    <location>
        <begin position="922"/>
        <end position="941"/>
    </location>
</feature>
<dbReference type="GO" id="GO:0005886">
    <property type="term" value="C:plasma membrane"/>
    <property type="evidence" value="ECO:0007669"/>
    <property type="project" value="UniProtKB-SubCell"/>
</dbReference>
<dbReference type="PRINTS" id="PR00119">
    <property type="entry name" value="CATATPASE"/>
</dbReference>
<keyword evidence="7" id="KW-1278">Translocase</keyword>
<evidence type="ECO:0000256" key="7">
    <source>
        <dbReference type="ARBA" id="ARBA00022967"/>
    </source>
</evidence>
<reference evidence="14 15" key="1">
    <citation type="submission" date="2016-03" db="EMBL/GenBank/DDBJ databases">
        <title>Choanephora cucurbitarum.</title>
        <authorList>
            <person name="Min B."/>
            <person name="Park H."/>
            <person name="Park J.-H."/>
            <person name="Shin H.-D."/>
            <person name="Choi I.-G."/>
        </authorList>
    </citation>
    <scope>NUCLEOTIDE SEQUENCE [LARGE SCALE GENOMIC DNA]</scope>
    <source>
        <strain evidence="14 15">KUS-F28377</strain>
    </source>
</reference>
<keyword evidence="3 12" id="KW-0812">Transmembrane</keyword>
<evidence type="ECO:0000313" key="14">
    <source>
        <dbReference type="EMBL" id="OBZ90692.1"/>
    </source>
</evidence>
<dbReference type="InParanoid" id="A0A1C7NNI3"/>
<dbReference type="SUPFAM" id="SSF81665">
    <property type="entry name" value="Calcium ATPase, transmembrane domain M"/>
    <property type="match status" value="1"/>
</dbReference>
<dbReference type="GO" id="GO:0046872">
    <property type="term" value="F:metal ion binding"/>
    <property type="evidence" value="ECO:0007669"/>
    <property type="project" value="UniProtKB-KW"/>
</dbReference>
<dbReference type="PROSITE" id="PS00154">
    <property type="entry name" value="ATPASE_E1_E2"/>
    <property type="match status" value="1"/>
</dbReference>
<gene>
    <name evidence="14" type="primary">cta3_0</name>
    <name evidence="14" type="ORF">A0J61_01275</name>
</gene>
<keyword evidence="9 12" id="KW-0472">Membrane</keyword>
<dbReference type="SUPFAM" id="SSF56784">
    <property type="entry name" value="HAD-like"/>
    <property type="match status" value="1"/>
</dbReference>
<dbReference type="GO" id="GO:0019829">
    <property type="term" value="F:ATPase-coupled monoatomic cation transmembrane transporter activity"/>
    <property type="evidence" value="ECO:0007669"/>
    <property type="project" value="UniProtKB-ARBA"/>
</dbReference>
<evidence type="ECO:0000256" key="6">
    <source>
        <dbReference type="ARBA" id="ARBA00022840"/>
    </source>
</evidence>
<evidence type="ECO:0000256" key="4">
    <source>
        <dbReference type="ARBA" id="ARBA00022723"/>
    </source>
</evidence>
<dbReference type="InterPro" id="IPR004014">
    <property type="entry name" value="ATPase_P-typ_cation-transptr_N"/>
</dbReference>
<keyword evidence="8 12" id="KW-1133">Transmembrane helix</keyword>
<keyword evidence="2" id="KW-1003">Cell membrane</keyword>
<organism evidence="14 15">
    <name type="scientific">Choanephora cucurbitarum</name>
    <dbReference type="NCBI Taxonomy" id="101091"/>
    <lineage>
        <taxon>Eukaryota</taxon>
        <taxon>Fungi</taxon>
        <taxon>Fungi incertae sedis</taxon>
        <taxon>Mucoromycota</taxon>
        <taxon>Mucoromycotina</taxon>
        <taxon>Mucoromycetes</taxon>
        <taxon>Mucorales</taxon>
        <taxon>Mucorineae</taxon>
        <taxon>Choanephoraceae</taxon>
        <taxon>Choanephoroideae</taxon>
        <taxon>Choanephora</taxon>
    </lineage>
</organism>
<dbReference type="InterPro" id="IPR023298">
    <property type="entry name" value="ATPase_P-typ_TM_dom_sf"/>
</dbReference>
<dbReference type="EMBL" id="LUGH01000038">
    <property type="protein sequence ID" value="OBZ90692.1"/>
    <property type="molecule type" value="Genomic_DNA"/>
</dbReference>
<evidence type="ECO:0000256" key="5">
    <source>
        <dbReference type="ARBA" id="ARBA00022741"/>
    </source>
</evidence>
<dbReference type="FunFam" id="3.40.50.1000:FF:000028">
    <property type="entry name" value="Calcium-transporting P-type ATPase, putative"/>
    <property type="match status" value="1"/>
</dbReference>
<dbReference type="InterPro" id="IPR059000">
    <property type="entry name" value="ATPase_P-type_domA"/>
</dbReference>
<dbReference type="InterPro" id="IPR023299">
    <property type="entry name" value="ATPase_P-typ_cyto_dom_N"/>
</dbReference>
<evidence type="ECO:0000256" key="9">
    <source>
        <dbReference type="ARBA" id="ARBA00023136"/>
    </source>
</evidence>
<keyword evidence="6" id="KW-0067">ATP-binding</keyword>
<name>A0A1C7NNI3_9FUNG</name>
<evidence type="ECO:0000256" key="11">
    <source>
        <dbReference type="ARBA" id="ARBA00073741"/>
    </source>
</evidence>
<dbReference type="Proteomes" id="UP000093000">
    <property type="component" value="Unassembled WGS sequence"/>
</dbReference>
<feature type="transmembrane region" description="Helical" evidence="12">
    <location>
        <begin position="84"/>
        <end position="101"/>
    </location>
</feature>
<dbReference type="SUPFAM" id="SSF81653">
    <property type="entry name" value="Calcium ATPase, transduction domain A"/>
    <property type="match status" value="1"/>
</dbReference>
<dbReference type="PRINTS" id="PR00120">
    <property type="entry name" value="HATPASE"/>
</dbReference>
<feature type="transmembrane region" description="Helical" evidence="12">
    <location>
        <begin position="248"/>
        <end position="269"/>
    </location>
</feature>
<evidence type="ECO:0000256" key="3">
    <source>
        <dbReference type="ARBA" id="ARBA00022692"/>
    </source>
</evidence>
<sequence>MDTTTITGWHTKSIEEVSKQLNTSLNDGLTESEAVQRQQVYGFNELESNQGATWIRILLRQFLDIMNWIFIALGAVSLGLKDYITGPILIVIALVNFYLTFQQEYAAEQTLAALKELSTPTAEVIRDGVPQTIASSDLVPGDILVLKEGDSVAADARLVYLSNLEVDEALLTGESVPVQKELTVLDDENEPLGDRKNMVYSSTFVSKGRGQAIVTSTGMKTEIGKVAEKLNDTDDGDRTQIQKGLHRMYVFLLAVGVVSIIVVFASVKFQLDYGIVMYAISAALSVLPAGLTTVLTLTLVIGGKEMTRHQAIVRKLKVLETLGSLTHIFSDKTGTLTMAKMVVVRFWTPQEGYFYVTPHGLAPQGETYRTFDKLDDNPLTTTGIELVEKKQLHTNEGITRLVECAALCNMSSIRRREHEEKELKVHRSLTKTSTRHSNVVIEIPAQEKDNTESDDWIPSGAPTEVALQVFAHKFDKGKPQLLENDGWELVQEYQFNSTIKKMSTVWYNRPLNYTVVFTKGATEKILSLCQGSESQKWQDEVMSHVDSLAAKGLRVIALAYRKEQGKSYDQSTDRDIIEKDLIFLGLTGIYDPPRPESRQAVKEAHQAGISVHMLTGDHVITATAIAKELNILNDTMPPEVLQELVMTGPQFDALTDEQTDSLAHLPFVVARCSPETKVKMIEASKRRSYIAAMTGDGVNDSPSLRKANVGIAMGKNGSDVAKQASDIILTDDNFATIIRAIAEGRRIYQNIQRFLLYYWISVLSLWFVLMVSLAFRDTDNRSVLPISTIQILFVFVVVTPPAGVLSVLPPSKTIMKEPPRSPKESLFNREIILDLLAYFLCLAFFSIISFIIPMYTRGHHGIEGSNCDSYFDYATCESLFRGRGMFLAYLSLASIIVMLHCRSYREPEFDMEGMKKTLKTKAVFFTFLFDIVCLVIFFYVPDVSQKGFYMLPISWEWAIVVAFLVLTIAYGEIYKLLKRRYLKPSKPHQFSPYILME</sequence>
<dbReference type="OrthoDB" id="116380at2759"/>
<evidence type="ECO:0000256" key="2">
    <source>
        <dbReference type="ARBA" id="ARBA00022475"/>
    </source>
</evidence>
<dbReference type="GO" id="GO:0015662">
    <property type="term" value="F:P-type ion transporter activity"/>
    <property type="evidence" value="ECO:0007669"/>
    <property type="project" value="UniProtKB-ARBA"/>
</dbReference>
<dbReference type="STRING" id="101091.A0A1C7NNI3"/>
<evidence type="ECO:0000313" key="15">
    <source>
        <dbReference type="Proteomes" id="UP000093000"/>
    </source>
</evidence>
<dbReference type="FunFam" id="2.70.150.10:FF:000016">
    <property type="entry name" value="Calcium-transporting P-type ATPase putative"/>
    <property type="match status" value="1"/>
</dbReference>
<feature type="transmembrane region" description="Helical" evidence="12">
    <location>
        <begin position="953"/>
        <end position="973"/>
    </location>
</feature>
<evidence type="ECO:0000259" key="13">
    <source>
        <dbReference type="SMART" id="SM00831"/>
    </source>
</evidence>
<feature type="transmembrane region" description="Helical" evidence="12">
    <location>
        <begin position="831"/>
        <end position="852"/>
    </location>
</feature>
<dbReference type="SFLD" id="SFLDG00002">
    <property type="entry name" value="C1.7:_P-type_atpase_like"/>
    <property type="match status" value="1"/>
</dbReference>
<dbReference type="AlphaFoldDB" id="A0A1C7NNI3"/>
<keyword evidence="15" id="KW-1185">Reference proteome</keyword>
<dbReference type="Gene3D" id="2.70.150.10">
    <property type="entry name" value="Calcium-transporting ATPase, cytoplasmic transduction domain A"/>
    <property type="match status" value="1"/>
</dbReference>
<dbReference type="GO" id="GO:0016887">
    <property type="term" value="F:ATP hydrolysis activity"/>
    <property type="evidence" value="ECO:0007669"/>
    <property type="project" value="InterPro"/>
</dbReference>
<feature type="transmembrane region" description="Helical" evidence="12">
    <location>
        <begin position="57"/>
        <end position="78"/>
    </location>
</feature>
<dbReference type="InterPro" id="IPR044492">
    <property type="entry name" value="P_typ_ATPase_HD_dom"/>
</dbReference>
<dbReference type="GO" id="GO:0046873">
    <property type="term" value="F:metal ion transmembrane transporter activity"/>
    <property type="evidence" value="ECO:0007669"/>
    <property type="project" value="UniProtKB-ARBA"/>
</dbReference>
<dbReference type="SMART" id="SM00831">
    <property type="entry name" value="Cation_ATPase_N"/>
    <property type="match status" value="1"/>
</dbReference>
<dbReference type="InterPro" id="IPR008250">
    <property type="entry name" value="ATPase_P-typ_transduc_dom_A_sf"/>
</dbReference>
<feature type="transmembrane region" description="Helical" evidence="12">
    <location>
        <begin position="787"/>
        <end position="810"/>
    </location>
</feature>
<dbReference type="SUPFAM" id="SSF81660">
    <property type="entry name" value="Metal cation-transporting ATPase, ATP-binding domain N"/>
    <property type="match status" value="1"/>
</dbReference>
<evidence type="ECO:0000256" key="12">
    <source>
        <dbReference type="SAM" id="Phobius"/>
    </source>
</evidence>
<accession>A0A1C7NNI3</accession>
<dbReference type="InterPro" id="IPR018303">
    <property type="entry name" value="ATPase_P-typ_P_site"/>
</dbReference>
<proteinExistence type="inferred from homology"/>
<comment type="caution">
    <text evidence="14">The sequence shown here is derived from an EMBL/GenBank/DDBJ whole genome shotgun (WGS) entry which is preliminary data.</text>
</comment>
<dbReference type="InterPro" id="IPR023214">
    <property type="entry name" value="HAD_sf"/>
</dbReference>
<comment type="subcellular location">
    <subcellularLocation>
        <location evidence="1">Cell membrane</location>
        <topology evidence="1">Multi-pass membrane protein</topology>
    </subcellularLocation>
</comment>
<dbReference type="GO" id="GO:0005524">
    <property type="term" value="F:ATP binding"/>
    <property type="evidence" value="ECO:0007669"/>
    <property type="project" value="UniProtKB-KW"/>
</dbReference>
<dbReference type="Gene3D" id="1.20.1110.10">
    <property type="entry name" value="Calcium-transporting ATPase, transmembrane domain"/>
    <property type="match status" value="2"/>
</dbReference>
<keyword evidence="4" id="KW-0479">Metal-binding</keyword>
<dbReference type="InterPro" id="IPR036412">
    <property type="entry name" value="HAD-like_sf"/>
</dbReference>
<evidence type="ECO:0000256" key="10">
    <source>
        <dbReference type="ARBA" id="ARBA00038148"/>
    </source>
</evidence>
<dbReference type="GO" id="GO:0098662">
    <property type="term" value="P:inorganic cation transmembrane transport"/>
    <property type="evidence" value="ECO:0007669"/>
    <property type="project" value="UniProtKB-ARBA"/>
</dbReference>
<dbReference type="SFLD" id="SFLDF00027">
    <property type="entry name" value="p-type_atpase"/>
    <property type="match status" value="1"/>
</dbReference>
<dbReference type="GO" id="GO:0140352">
    <property type="term" value="P:export from cell"/>
    <property type="evidence" value="ECO:0007669"/>
    <property type="project" value="UniProtKB-ARBA"/>
</dbReference>
<dbReference type="Pfam" id="PF13246">
    <property type="entry name" value="Cation_ATPase"/>
    <property type="match status" value="1"/>
</dbReference>
<dbReference type="Gene3D" id="3.40.1110.10">
    <property type="entry name" value="Calcium-transporting ATPase, cytoplasmic domain N"/>
    <property type="match status" value="1"/>
</dbReference>
<dbReference type="Gene3D" id="3.40.50.1000">
    <property type="entry name" value="HAD superfamily/HAD-like"/>
    <property type="match status" value="2"/>
</dbReference>
<comment type="similarity">
    <text evidence="10">Belongs to the cation transport ATPase (P-type) (TC 3.A.3) family.</text>
</comment>
<dbReference type="InterPro" id="IPR006068">
    <property type="entry name" value="ATPase_P-typ_cation-transptr_C"/>
</dbReference>
<dbReference type="InterPro" id="IPR001757">
    <property type="entry name" value="P_typ_ATPase"/>
</dbReference>
<protein>
    <recommendedName>
        <fullName evidence="11">Sodium/potassium exporting P-type ATPase 1</fullName>
    </recommendedName>
</protein>
<dbReference type="Pfam" id="PF00122">
    <property type="entry name" value="E1-E2_ATPase"/>
    <property type="match status" value="1"/>
</dbReference>
<feature type="transmembrane region" description="Helical" evidence="12">
    <location>
        <begin position="755"/>
        <end position="775"/>
    </location>
</feature>
<dbReference type="Pfam" id="PF00690">
    <property type="entry name" value="Cation_ATPase_N"/>
    <property type="match status" value="1"/>
</dbReference>
<feature type="transmembrane region" description="Helical" evidence="12">
    <location>
        <begin position="275"/>
        <end position="301"/>
    </location>
</feature>
<evidence type="ECO:0000256" key="1">
    <source>
        <dbReference type="ARBA" id="ARBA00004651"/>
    </source>
</evidence>
<feature type="domain" description="Cation-transporting P-type ATPase N-terminal" evidence="13">
    <location>
        <begin position="8"/>
        <end position="82"/>
    </location>
</feature>
<evidence type="ECO:0000256" key="8">
    <source>
        <dbReference type="ARBA" id="ARBA00022989"/>
    </source>
</evidence>
<dbReference type="PANTHER" id="PTHR42861">
    <property type="entry name" value="CALCIUM-TRANSPORTING ATPASE"/>
    <property type="match status" value="1"/>
</dbReference>
<feature type="transmembrane region" description="Helical" evidence="12">
    <location>
        <begin position="884"/>
        <end position="901"/>
    </location>
</feature>
<dbReference type="SFLD" id="SFLDS00003">
    <property type="entry name" value="Haloacid_Dehalogenase"/>
    <property type="match status" value="1"/>
</dbReference>
<keyword evidence="5" id="KW-0547">Nucleotide-binding</keyword>
<dbReference type="Pfam" id="PF00689">
    <property type="entry name" value="Cation_ATPase_C"/>
    <property type="match status" value="1"/>
</dbReference>